<organism evidence="2 3">
    <name type="scientific">Rubrivivax gelatinosus</name>
    <name type="common">Rhodocyclus gelatinosus</name>
    <name type="synonym">Rhodopseudomonas gelatinosa</name>
    <dbReference type="NCBI Taxonomy" id="28068"/>
    <lineage>
        <taxon>Bacteria</taxon>
        <taxon>Pseudomonadati</taxon>
        <taxon>Pseudomonadota</taxon>
        <taxon>Betaproteobacteria</taxon>
        <taxon>Burkholderiales</taxon>
        <taxon>Sphaerotilaceae</taxon>
        <taxon>Rubrivivax</taxon>
    </lineage>
</organism>
<comment type="caution">
    <text evidence="2">The sequence shown here is derived from an EMBL/GenBank/DDBJ whole genome shotgun (WGS) entry which is preliminary data.</text>
</comment>
<name>A0A4R2M6Z3_RUBGE</name>
<evidence type="ECO:0000313" key="2">
    <source>
        <dbReference type="EMBL" id="TCP02050.1"/>
    </source>
</evidence>
<protein>
    <submittedName>
        <fullName evidence="2">Uncharacterized protein</fullName>
    </submittedName>
</protein>
<feature type="chain" id="PRO_5020711177" evidence="1">
    <location>
        <begin position="26"/>
        <end position="152"/>
    </location>
</feature>
<dbReference type="OrthoDB" id="5508986at2"/>
<dbReference type="GeneID" id="99686338"/>
<accession>A0A4R2M6Z3</accession>
<gene>
    <name evidence="2" type="ORF">EV684_10755</name>
</gene>
<keyword evidence="1" id="KW-0732">Signal</keyword>
<evidence type="ECO:0000313" key="3">
    <source>
        <dbReference type="Proteomes" id="UP000295106"/>
    </source>
</evidence>
<feature type="signal peptide" evidence="1">
    <location>
        <begin position="1"/>
        <end position="25"/>
    </location>
</feature>
<dbReference type="RefSeq" id="WP_132647510.1">
    <property type="nucleotide sequence ID" value="NZ_CP181386.1"/>
</dbReference>
<proteinExistence type="predicted"/>
<dbReference type="AlphaFoldDB" id="A0A4R2M6Z3"/>
<dbReference type="EMBL" id="SLXD01000007">
    <property type="protein sequence ID" value="TCP02050.1"/>
    <property type="molecule type" value="Genomic_DNA"/>
</dbReference>
<dbReference type="Proteomes" id="UP000295106">
    <property type="component" value="Unassembled WGS sequence"/>
</dbReference>
<sequence>MKLRNAARAAAALALAGTVCAPALASPALDAVSTCMTDNTTGKDRKDLTRWIFIAMATHPSLEDLSQVSMAAADESQRRVAEIVTQLVTVRCADPVRALMKAEGGESLGKAFEVLGRVAFMELTTNPAVAQSLQGYMRYLDRQRFEQAFAPR</sequence>
<reference evidence="2 3" key="1">
    <citation type="submission" date="2019-03" db="EMBL/GenBank/DDBJ databases">
        <title>Genomic Encyclopedia of Type Strains, Phase IV (KMG-IV): sequencing the most valuable type-strain genomes for metagenomic binning, comparative biology and taxonomic classification.</title>
        <authorList>
            <person name="Goeker M."/>
        </authorList>
    </citation>
    <scope>NUCLEOTIDE SEQUENCE [LARGE SCALE GENOMIC DNA]</scope>
    <source>
        <strain evidence="2 3">DSM 1709</strain>
    </source>
</reference>
<evidence type="ECO:0000256" key="1">
    <source>
        <dbReference type="SAM" id="SignalP"/>
    </source>
</evidence>